<protein>
    <submittedName>
        <fullName evidence="1">CRISPR-associated protein, Cmr3 family</fullName>
    </submittedName>
</protein>
<proteinExistence type="predicted"/>
<dbReference type="eggNOG" id="COG1769">
    <property type="taxonomic scope" value="Bacteria"/>
</dbReference>
<dbReference type="AlphaFoldDB" id="B8CY95"/>
<dbReference type="InterPro" id="IPR010165">
    <property type="entry name" value="CRISPR-Cmr3_IIIB"/>
</dbReference>
<dbReference type="STRING" id="373903.Hore_15140"/>
<dbReference type="Proteomes" id="UP000000719">
    <property type="component" value="Chromosome"/>
</dbReference>
<dbReference type="InterPro" id="IPR019117">
    <property type="entry name" value="CRISPR-assoc_protein_Cmr3"/>
</dbReference>
<evidence type="ECO:0000313" key="1">
    <source>
        <dbReference type="EMBL" id="ACL70264.1"/>
    </source>
</evidence>
<dbReference type="RefSeq" id="WP_012636447.1">
    <property type="nucleotide sequence ID" value="NC_011899.1"/>
</dbReference>
<reference evidence="1 2" key="1">
    <citation type="journal article" date="2009" name="PLoS ONE">
        <title>Genome analysis of the anaerobic thermohalophilic bacterium Halothermothrix orenii.</title>
        <authorList>
            <person name="Mavromatis K."/>
            <person name="Ivanova N."/>
            <person name="Anderson I."/>
            <person name="Lykidis A."/>
            <person name="Hooper S.D."/>
            <person name="Sun H."/>
            <person name="Kunin V."/>
            <person name="Lapidus A."/>
            <person name="Hugenholtz P."/>
            <person name="Patel B."/>
            <person name="Kyrpides N.C."/>
        </authorList>
    </citation>
    <scope>NUCLEOTIDE SEQUENCE [LARGE SCALE GENOMIC DNA]</scope>
    <source>
        <strain evidence="2">H 168 / OCM 544 / DSM 9562</strain>
    </source>
</reference>
<dbReference type="NCBIfam" id="TIGR01888">
    <property type="entry name" value="cas_cmr3"/>
    <property type="match status" value="1"/>
</dbReference>
<accession>B8CY95</accession>
<keyword evidence="2" id="KW-1185">Reference proteome</keyword>
<sequence>MQVTVSPLDVLFFRNGKPFDADDSPIGETIDMPYPSTFYGAFRSRVLLDNSERYFEFLEGKAGEITEVIGSPDFKGSLKINFFSLIKEDKVFKDILLPLPQDMVVKKGDKSSGLLHLRFVSKKSWIKMNNSLSHLLINPVSKQVEWPGPAYIKIKDLEYYLNNELEDAEVKVFDRMNDIFDKEYRTGIEIDNVTKLAKEKKLYRREVLRFKNNRDKSYSFFLELTGDKGLLSESGLLKLGGEQKAAEYRKVKDVSNKIELYASTKKRILKSKKFKIYLSTPTVFKRGWLPEWINPDDFTGKLPASGIRVKLLTAAVGKHKIVSGWDMAKKTDKNKRGKAKTGFRVVPEGSLYYFQILDKKFDIEELINELHGQSISDLKSKEGFGISFIGGIK</sequence>
<organism evidence="1 2">
    <name type="scientific">Halothermothrix orenii (strain H 168 / OCM 544 / DSM 9562)</name>
    <dbReference type="NCBI Taxonomy" id="373903"/>
    <lineage>
        <taxon>Bacteria</taxon>
        <taxon>Bacillati</taxon>
        <taxon>Bacillota</taxon>
        <taxon>Clostridia</taxon>
        <taxon>Halanaerobiales</taxon>
        <taxon>Halothermotrichaceae</taxon>
        <taxon>Halothermothrix</taxon>
    </lineage>
</organism>
<dbReference type="EMBL" id="CP001098">
    <property type="protein sequence ID" value="ACL70264.1"/>
    <property type="molecule type" value="Genomic_DNA"/>
</dbReference>
<name>B8CY95_HALOH</name>
<dbReference type="KEGG" id="hor:Hore_15140"/>
<dbReference type="Pfam" id="PF09700">
    <property type="entry name" value="Cas_Cmr3"/>
    <property type="match status" value="1"/>
</dbReference>
<dbReference type="HOGENOM" id="CLU_044328_1_0_9"/>
<dbReference type="Gene3D" id="3.30.70.2940">
    <property type="match status" value="1"/>
</dbReference>
<evidence type="ECO:0000313" key="2">
    <source>
        <dbReference type="Proteomes" id="UP000000719"/>
    </source>
</evidence>
<gene>
    <name evidence="1" type="ordered locus">Hore_15140</name>
</gene>
<dbReference type="Gene3D" id="2.60.40.4350">
    <property type="match status" value="1"/>
</dbReference>